<comment type="caution">
    <text evidence="3">The sequence shown here is derived from an EMBL/GenBank/DDBJ whole genome shotgun (WGS) entry which is preliminary data.</text>
</comment>
<dbReference type="Proteomes" id="UP000035955">
    <property type="component" value="Unassembled WGS sequence"/>
</dbReference>
<dbReference type="PANTHER" id="PTHR43236:SF1">
    <property type="entry name" value="BLL7220 PROTEIN"/>
    <property type="match status" value="1"/>
</dbReference>
<dbReference type="InterPro" id="IPR010982">
    <property type="entry name" value="Lambda_DNA-bd_dom_sf"/>
</dbReference>
<dbReference type="EMBL" id="LABY01000009">
    <property type="protein sequence ID" value="KMO43033.1"/>
    <property type="molecule type" value="Genomic_DNA"/>
</dbReference>
<organism evidence="3 4">
    <name type="scientific">Methylobacterium variabile</name>
    <dbReference type="NCBI Taxonomy" id="298794"/>
    <lineage>
        <taxon>Bacteria</taxon>
        <taxon>Pseudomonadati</taxon>
        <taxon>Pseudomonadota</taxon>
        <taxon>Alphaproteobacteria</taxon>
        <taxon>Hyphomicrobiales</taxon>
        <taxon>Methylobacteriaceae</taxon>
        <taxon>Methylobacterium</taxon>
    </lineage>
</organism>
<evidence type="ECO:0000313" key="4">
    <source>
        <dbReference type="Proteomes" id="UP000035955"/>
    </source>
</evidence>
<keyword evidence="4" id="KW-1185">Reference proteome</keyword>
<proteinExistence type="inferred from homology"/>
<dbReference type="SMART" id="SM00530">
    <property type="entry name" value="HTH_XRE"/>
    <property type="match status" value="1"/>
</dbReference>
<dbReference type="Gene3D" id="1.10.10.2910">
    <property type="match status" value="1"/>
</dbReference>
<dbReference type="InterPro" id="IPR010359">
    <property type="entry name" value="IrrE_HExxH"/>
</dbReference>
<dbReference type="Pfam" id="PF01381">
    <property type="entry name" value="HTH_3"/>
    <property type="match status" value="1"/>
</dbReference>
<comment type="similarity">
    <text evidence="1">Belongs to the short-chain fatty acyl-CoA assimilation regulator (ScfR) family.</text>
</comment>
<name>A0A0J6TBQ0_9HYPH</name>
<dbReference type="AlphaFoldDB" id="A0A0J6TBQ0"/>
<sequence>MPSASTGIRLKALREQRGMSQEELSRLFGFDHRQTLQQIEAGQRKLSAEELVAAVQAFDVPLDYFTNPFLIVGEARFSWRRDAGTSVADLDAFERKAGEWIGAYRELGLATGEPISPIAHRLNLTRASSYEDATEAGEAVAAFLGLGDVPSQGLAQAMQEKMSILVLMVDVQTGISGAACLVRNLGAVLVNRHETPGRRNYDLAHELFHILTWDAMPPERLDDGEGSGKLQKRVEQMAEKFASAVLMPARLFEDCPGDATDPGWINTTATELGVSAKALKWRLVDLGRIDRGVALAYDDGLLVDNGGLVGRDRDVPLPFGRHFTQVVAEGIEQGYVSVRRVAALLEVTIDELGELFDAHGIERPFGM</sequence>
<evidence type="ECO:0000256" key="1">
    <source>
        <dbReference type="ARBA" id="ARBA00007227"/>
    </source>
</evidence>
<gene>
    <name evidence="3" type="ORF">VQ02_01530</name>
</gene>
<dbReference type="PATRIC" id="fig|298794.3.peg.7731"/>
<dbReference type="GO" id="GO:0003677">
    <property type="term" value="F:DNA binding"/>
    <property type="evidence" value="ECO:0007669"/>
    <property type="project" value="InterPro"/>
</dbReference>
<dbReference type="InterPro" id="IPR052345">
    <property type="entry name" value="Rad_response_metalloprotease"/>
</dbReference>
<dbReference type="SUPFAM" id="SSF47413">
    <property type="entry name" value="lambda repressor-like DNA-binding domains"/>
    <property type="match status" value="1"/>
</dbReference>
<feature type="domain" description="HTH cro/C1-type" evidence="2">
    <location>
        <begin position="10"/>
        <end position="65"/>
    </location>
</feature>
<dbReference type="RefSeq" id="WP_048442378.1">
    <property type="nucleotide sequence ID" value="NZ_LABY01000009.1"/>
</dbReference>
<evidence type="ECO:0000313" key="3">
    <source>
        <dbReference type="EMBL" id="KMO43033.1"/>
    </source>
</evidence>
<dbReference type="Pfam" id="PF06114">
    <property type="entry name" value="Peptidase_M78"/>
    <property type="match status" value="1"/>
</dbReference>
<dbReference type="Gene3D" id="1.10.260.40">
    <property type="entry name" value="lambda repressor-like DNA-binding domains"/>
    <property type="match status" value="1"/>
</dbReference>
<dbReference type="InterPro" id="IPR001387">
    <property type="entry name" value="Cro/C1-type_HTH"/>
</dbReference>
<dbReference type="OrthoDB" id="9794834at2"/>
<dbReference type="PROSITE" id="PS50943">
    <property type="entry name" value="HTH_CROC1"/>
    <property type="match status" value="1"/>
</dbReference>
<protein>
    <recommendedName>
        <fullName evidence="2">HTH cro/C1-type domain-containing protein</fullName>
    </recommendedName>
</protein>
<accession>A0A0J6TBQ0</accession>
<dbReference type="PANTHER" id="PTHR43236">
    <property type="entry name" value="ANTITOXIN HIGA1"/>
    <property type="match status" value="1"/>
</dbReference>
<reference evidence="3 4" key="1">
    <citation type="submission" date="2015-03" db="EMBL/GenBank/DDBJ databases">
        <title>Genome sequencing of Methylobacterium variabile DSM 16961.</title>
        <authorList>
            <person name="Chaudhry V."/>
            <person name="Patil P.B."/>
        </authorList>
    </citation>
    <scope>NUCLEOTIDE SEQUENCE [LARGE SCALE GENOMIC DNA]</scope>
    <source>
        <strain evidence="3 4">DSM 16961</strain>
    </source>
</reference>
<evidence type="ECO:0000259" key="2">
    <source>
        <dbReference type="PROSITE" id="PS50943"/>
    </source>
</evidence>
<dbReference type="CDD" id="cd00093">
    <property type="entry name" value="HTH_XRE"/>
    <property type="match status" value="1"/>
</dbReference>